<evidence type="ECO:0000313" key="1">
    <source>
        <dbReference type="EMBL" id="HFC93573.1"/>
    </source>
</evidence>
<name>A0A7V2T4U1_LEUMU</name>
<comment type="caution">
    <text evidence="1">The sequence shown here is derived from an EMBL/GenBank/DDBJ whole genome shotgun (WGS) entry which is preliminary data.</text>
</comment>
<sequence>MSQGSSQFTVEKRILLAMRKTLGNIVKDVTPANQNLQSPLKDSTIEDIKMCFGLISAREREIAEEAGIDIKDRPHFIDEPASSNVVSIDTITKMKTK</sequence>
<protein>
    <submittedName>
        <fullName evidence="1">Segregation and condensation protein A</fullName>
    </submittedName>
</protein>
<gene>
    <name evidence="1" type="ORF">ENJ51_12260</name>
</gene>
<dbReference type="AlphaFoldDB" id="A0A7V2T4U1"/>
<dbReference type="Proteomes" id="UP000885750">
    <property type="component" value="Unassembled WGS sequence"/>
</dbReference>
<dbReference type="EMBL" id="DRMS01000464">
    <property type="protein sequence ID" value="HFC93573.1"/>
    <property type="molecule type" value="Genomic_DNA"/>
</dbReference>
<organism evidence="1">
    <name type="scientific">Leucothrix mucor</name>
    <dbReference type="NCBI Taxonomy" id="45248"/>
    <lineage>
        <taxon>Bacteria</taxon>
        <taxon>Pseudomonadati</taxon>
        <taxon>Pseudomonadota</taxon>
        <taxon>Gammaproteobacteria</taxon>
        <taxon>Thiotrichales</taxon>
        <taxon>Thiotrichaceae</taxon>
        <taxon>Leucothrix</taxon>
    </lineage>
</organism>
<proteinExistence type="predicted"/>
<accession>A0A7V2T4U1</accession>
<reference evidence="1" key="1">
    <citation type="journal article" date="2020" name="mSystems">
        <title>Genome- and Community-Level Interaction Insights into Carbon Utilization and Element Cycling Functions of Hydrothermarchaeota in Hydrothermal Sediment.</title>
        <authorList>
            <person name="Zhou Z."/>
            <person name="Liu Y."/>
            <person name="Xu W."/>
            <person name="Pan J."/>
            <person name="Luo Z.H."/>
            <person name="Li M."/>
        </authorList>
    </citation>
    <scope>NUCLEOTIDE SEQUENCE [LARGE SCALE GENOMIC DNA]</scope>
    <source>
        <strain evidence="1">HyVt-493</strain>
    </source>
</reference>